<organism evidence="2 3">
    <name type="scientific">Ceutorhynchus assimilis</name>
    <name type="common">cabbage seed weevil</name>
    <dbReference type="NCBI Taxonomy" id="467358"/>
    <lineage>
        <taxon>Eukaryota</taxon>
        <taxon>Metazoa</taxon>
        <taxon>Ecdysozoa</taxon>
        <taxon>Arthropoda</taxon>
        <taxon>Hexapoda</taxon>
        <taxon>Insecta</taxon>
        <taxon>Pterygota</taxon>
        <taxon>Neoptera</taxon>
        <taxon>Endopterygota</taxon>
        <taxon>Coleoptera</taxon>
        <taxon>Polyphaga</taxon>
        <taxon>Cucujiformia</taxon>
        <taxon>Curculionidae</taxon>
        <taxon>Ceutorhynchinae</taxon>
        <taxon>Ceutorhynchus</taxon>
    </lineage>
</organism>
<dbReference type="OrthoDB" id="10673718at2759"/>
<evidence type="ECO:0000256" key="1">
    <source>
        <dbReference type="SAM" id="Phobius"/>
    </source>
</evidence>
<accession>A0A9N9QSX5</accession>
<dbReference type="Proteomes" id="UP001152799">
    <property type="component" value="Chromosome 9"/>
</dbReference>
<reference evidence="2" key="1">
    <citation type="submission" date="2022-01" db="EMBL/GenBank/DDBJ databases">
        <authorList>
            <person name="King R."/>
        </authorList>
    </citation>
    <scope>NUCLEOTIDE SEQUENCE</scope>
</reference>
<feature type="transmembrane region" description="Helical" evidence="1">
    <location>
        <begin position="487"/>
        <end position="507"/>
    </location>
</feature>
<dbReference type="EMBL" id="OU892285">
    <property type="protein sequence ID" value="CAG9773196.1"/>
    <property type="molecule type" value="Genomic_DNA"/>
</dbReference>
<keyword evidence="1" id="KW-0472">Membrane</keyword>
<evidence type="ECO:0000313" key="2">
    <source>
        <dbReference type="EMBL" id="CAG9773196.1"/>
    </source>
</evidence>
<keyword evidence="1" id="KW-0812">Transmembrane</keyword>
<keyword evidence="3" id="KW-1185">Reference proteome</keyword>
<proteinExistence type="predicted"/>
<evidence type="ECO:0000313" key="3">
    <source>
        <dbReference type="Proteomes" id="UP001152799"/>
    </source>
</evidence>
<keyword evidence="1" id="KW-1133">Transmembrane helix</keyword>
<name>A0A9N9QSX5_9CUCU</name>
<sequence length="536" mass="61060">MSHCLARDRDLIFNSEYGIILEKIGVSYIHYGHIYIPITFSLPQEINIQTSYNIDHTAHCDYQKSINDRITVINDFLKYIVPNKMYSSYKPNADSSLRNPRNKRLIPFAALGASTLSLGVSAWNRYDISGIKDKISEIEKHNNLINNKISQIVMYSNTIISEFNKVHHIVSEHTNSINKIIEGLNCTSQSLYELDTFLSSWANYVPMEFIRALDFAFLGKIVPDLIPYSSLIKILINTKELSSGPYMMDPTLAYQLGDFLLLDINTAPYSIIGIMVLPHLLSSSVGDLYQVGTVSWKNGSYMHKFHLPSIISHIPNKGGFWYPDPVDCVNYPFYTICPNNIMTITEDYCLTNIMLMNNTNDCSITTKKYNDEDRIDIYQMRSGLLIGSSDEVVTIFRNADHEVSTKMHLLENATIFLTPDMGESLIYKNDLYSIGIHHDPVKITTFNVSFNYYHHDDLVKMKEDTWVDISTLPEEDSYSDIQNGHSALIATTMVLTIISIVGVYILLMKYKLYERVLAAIIDDRKDDTLMPISQGA</sequence>
<gene>
    <name evidence="2" type="ORF">CEUTPL_LOCUS13594</name>
</gene>
<protein>
    <submittedName>
        <fullName evidence="2">Uncharacterized protein</fullName>
    </submittedName>
</protein>
<dbReference type="AlphaFoldDB" id="A0A9N9QSX5"/>